<dbReference type="EMBL" id="CP024770">
    <property type="protein sequence ID" value="QGY32159.1"/>
    <property type="molecule type" value="Genomic_DNA"/>
</dbReference>
<reference evidence="2 3" key="1">
    <citation type="submission" date="2017-11" db="EMBL/GenBank/DDBJ databases">
        <title>Genome sequence of Pantoea cypripedii NE1.</title>
        <authorList>
            <person name="Nascimento F.X."/>
        </authorList>
    </citation>
    <scope>NUCLEOTIDE SEQUENCE [LARGE SCALE GENOMIC DNA]</scope>
    <source>
        <strain evidence="2 3">NE1</strain>
        <plasmid evidence="3">pne1b</plasmid>
    </source>
</reference>
<dbReference type="Pfam" id="PF01052">
    <property type="entry name" value="FliMN_C"/>
    <property type="match status" value="1"/>
</dbReference>
<dbReference type="InterPro" id="IPR001543">
    <property type="entry name" value="FliN-like_C"/>
</dbReference>
<feature type="domain" description="Flagellar motor switch protein FliN-like C-terminal" evidence="1">
    <location>
        <begin position="280"/>
        <end position="347"/>
    </location>
</feature>
<geneLocation type="plasmid" evidence="3">
    <name>pne1b</name>
</geneLocation>
<dbReference type="GO" id="GO:0030254">
    <property type="term" value="P:protein secretion by the type III secretion system"/>
    <property type="evidence" value="ECO:0007669"/>
    <property type="project" value="InterPro"/>
</dbReference>
<dbReference type="Gene3D" id="2.30.330.10">
    <property type="entry name" value="SpoA-like"/>
    <property type="match status" value="1"/>
</dbReference>
<accession>A0A6B9GEZ3</accession>
<dbReference type="SUPFAM" id="SSF101801">
    <property type="entry name" value="Surface presentation of antigens (SPOA)"/>
    <property type="match status" value="1"/>
</dbReference>
<dbReference type="AlphaFoldDB" id="A0A6B9GEZ3"/>
<evidence type="ECO:0000259" key="1">
    <source>
        <dbReference type="Pfam" id="PF01052"/>
    </source>
</evidence>
<dbReference type="InterPro" id="IPR036429">
    <property type="entry name" value="SpoA-like_sf"/>
</dbReference>
<dbReference type="Proteomes" id="UP000502005">
    <property type="component" value="Plasmid pNE1B"/>
</dbReference>
<sequence>MMKKIPQISKAAGQLINQVGAGLMLSDGETHLRIAYCQREKAPGLLLQTHLNDAAATFWLDEAQWCQWVAPMLVVPSWQRVPEEFRHLLMLWTLEDAGRVRGSNNLPWPASASLESGEREAGLYWHLAITCEERQLDLYLPLENTAWVAQLADYAFPVSAGEQQTVKIPVQASLLAGWLRTNCATLNKAQPGDALRLQKHWPVQNGTLCLYLDRPLAVVRQDDHEDNYFYVEEVMEDFEDWMEVEPEIDDESEINDEYEVDEESEIEPVSAPSLSPETLVANAAITVTVEVAQIATTIQALGTLAPGAMLQGTATHDGAVTLKVAGRAFARGDLLDIDGALAVRITALC</sequence>
<evidence type="ECO:0000313" key="3">
    <source>
        <dbReference type="Proteomes" id="UP000502005"/>
    </source>
</evidence>
<organism evidence="2 3">
    <name type="scientific">Pantoea cypripedii</name>
    <name type="common">Pectobacterium cypripedii</name>
    <name type="synonym">Erwinia cypripedii</name>
    <dbReference type="NCBI Taxonomy" id="55209"/>
    <lineage>
        <taxon>Bacteria</taxon>
        <taxon>Pseudomonadati</taxon>
        <taxon>Pseudomonadota</taxon>
        <taxon>Gammaproteobacteria</taxon>
        <taxon>Enterobacterales</taxon>
        <taxon>Erwiniaceae</taxon>
        <taxon>Pantoea</taxon>
    </lineage>
</organism>
<keyword evidence="2" id="KW-0614">Plasmid</keyword>
<dbReference type="RefSeq" id="WP_208718055.1">
    <property type="nucleotide sequence ID" value="NZ_CP024770.1"/>
</dbReference>
<gene>
    <name evidence="2" type="ORF">CUN67_24510</name>
</gene>
<evidence type="ECO:0000313" key="2">
    <source>
        <dbReference type="EMBL" id="QGY32159.1"/>
    </source>
</evidence>
<protein>
    <submittedName>
        <fullName evidence="2">YscQ/HrcQ family type III secretion apparatus protein</fullName>
    </submittedName>
</protein>
<dbReference type="InterPro" id="IPR013385">
    <property type="entry name" value="T3SS_SpaO/YscQ/SpaO"/>
</dbReference>
<proteinExistence type="predicted"/>
<name>A0A6B9GEZ3_PANCY</name>
<dbReference type="NCBIfam" id="TIGR02551">
    <property type="entry name" value="SpaO_YscQ"/>
    <property type="match status" value="1"/>
</dbReference>